<dbReference type="PANTHER" id="PTHR30474:SF3">
    <property type="entry name" value="PEPTIDOGLYCAN GLYCOSYLTRANSFERASE RODA"/>
    <property type="match status" value="1"/>
</dbReference>
<name>A0A094PT24_9ZZZZ</name>
<keyword evidence="5 6" id="KW-0472">Membrane</keyword>
<keyword evidence="2 6" id="KW-0812">Transmembrane</keyword>
<feature type="transmembrane region" description="Helical" evidence="6">
    <location>
        <begin position="79"/>
        <end position="99"/>
    </location>
</feature>
<dbReference type="GO" id="GO:0051301">
    <property type="term" value="P:cell division"/>
    <property type="evidence" value="ECO:0007669"/>
    <property type="project" value="InterPro"/>
</dbReference>
<reference evidence="7" key="1">
    <citation type="submission" date="2014-06" db="EMBL/GenBank/DDBJ databases">
        <title>Key roles for freshwater Actinobacteria revealed by deep metagenomic sequencing.</title>
        <authorList>
            <person name="Ghai R."/>
            <person name="Mizuno C.M."/>
            <person name="Picazo A."/>
            <person name="Camacho A."/>
            <person name="Rodriguez-Valera F."/>
        </authorList>
    </citation>
    <scope>NUCLEOTIDE SEQUENCE</scope>
</reference>
<comment type="caution">
    <text evidence="7">The sequence shown here is derived from an EMBL/GenBank/DDBJ whole genome shotgun (WGS) entry which is preliminary data.</text>
</comment>
<dbReference type="GO" id="GO:0032153">
    <property type="term" value="C:cell division site"/>
    <property type="evidence" value="ECO:0007669"/>
    <property type="project" value="TreeGrafter"/>
</dbReference>
<dbReference type="InterPro" id="IPR001182">
    <property type="entry name" value="FtsW/RodA"/>
</dbReference>
<evidence type="ECO:0000256" key="4">
    <source>
        <dbReference type="ARBA" id="ARBA00022989"/>
    </source>
</evidence>
<evidence type="ECO:0000256" key="2">
    <source>
        <dbReference type="ARBA" id="ARBA00022692"/>
    </source>
</evidence>
<dbReference type="GO" id="GO:0015648">
    <property type="term" value="F:lipid-linked peptidoglycan transporter activity"/>
    <property type="evidence" value="ECO:0007669"/>
    <property type="project" value="TreeGrafter"/>
</dbReference>
<accession>A0A094PT24</accession>
<evidence type="ECO:0008006" key="8">
    <source>
        <dbReference type="Google" id="ProtNLM"/>
    </source>
</evidence>
<feature type="transmembrane region" description="Helical" evidence="6">
    <location>
        <begin position="389"/>
        <end position="411"/>
    </location>
</feature>
<evidence type="ECO:0000313" key="7">
    <source>
        <dbReference type="EMBL" id="KGA12829.1"/>
    </source>
</evidence>
<dbReference type="PANTHER" id="PTHR30474">
    <property type="entry name" value="CELL CYCLE PROTEIN"/>
    <property type="match status" value="1"/>
</dbReference>
<comment type="subcellular location">
    <subcellularLocation>
        <location evidence="1">Membrane</location>
        <topology evidence="1">Multi-pass membrane protein</topology>
    </subcellularLocation>
</comment>
<keyword evidence="4 6" id="KW-1133">Transmembrane helix</keyword>
<dbReference type="AlphaFoldDB" id="A0A094PT24"/>
<feature type="transmembrane region" description="Helical" evidence="6">
    <location>
        <begin position="119"/>
        <end position="138"/>
    </location>
</feature>
<evidence type="ECO:0000256" key="5">
    <source>
        <dbReference type="ARBA" id="ARBA00023136"/>
    </source>
</evidence>
<proteinExistence type="predicted"/>
<evidence type="ECO:0000256" key="3">
    <source>
        <dbReference type="ARBA" id="ARBA00022960"/>
    </source>
</evidence>
<sequence>MNALTEALQISKLIKVVPRSRNLEALLLFFAAGLNAFEIAQIQLSILEKITTDLFTYWLPPIAFAFLLHLILRRRASEADPLILPIAVVLNGLGIAMIYRLDLATIASGGAELFGVRQVMWTGVAMAIAALVILFVPSQLFLRRYVYVSMAVGIALLLLPLVPIIGTTINGATLWISIFGITFQPGEIAKIALIIFFAGYLVNRKDSLAVVGRKILGVRIPRGRELGPILVIWLASIGVLVLQRDLGTSILYFGLFLVMIYVATGRAFYAGIGVAMLFTGGLVASRVLDYVSRRFDAWLNPFAQENYDAVGGSYQIVQGVFGMANGGLFGTGLGGGVPQLVPLAESDFIVASLAEELGLIGFFAILALYFLLVARGLKVGFRHNDEFAKLMAVGFAFVIALQVFVVIGGVTRILPLTGLTTPLLAAGGSSLLANWIIIAMLLRLSDSGADRQSEVSIR</sequence>
<feature type="transmembrane region" description="Helical" evidence="6">
    <location>
        <begin position="54"/>
        <end position="72"/>
    </location>
</feature>
<feature type="transmembrane region" description="Helical" evidence="6">
    <location>
        <begin position="223"/>
        <end position="240"/>
    </location>
</feature>
<feature type="transmembrane region" description="Helical" evidence="6">
    <location>
        <begin position="423"/>
        <end position="442"/>
    </location>
</feature>
<feature type="transmembrane region" description="Helical" evidence="6">
    <location>
        <begin position="172"/>
        <end position="202"/>
    </location>
</feature>
<dbReference type="EMBL" id="JNSL01000209">
    <property type="protein sequence ID" value="KGA12829.1"/>
    <property type="molecule type" value="Genomic_DNA"/>
</dbReference>
<feature type="transmembrane region" description="Helical" evidence="6">
    <location>
        <begin position="25"/>
        <end position="42"/>
    </location>
</feature>
<feature type="transmembrane region" description="Helical" evidence="6">
    <location>
        <begin position="357"/>
        <end position="377"/>
    </location>
</feature>
<gene>
    <name evidence="7" type="ORF">GM51_21200</name>
</gene>
<dbReference type="Pfam" id="PF01098">
    <property type="entry name" value="FTSW_RODA_SPOVE"/>
    <property type="match status" value="1"/>
</dbReference>
<feature type="transmembrane region" description="Helical" evidence="6">
    <location>
        <begin position="268"/>
        <end position="288"/>
    </location>
</feature>
<feature type="transmembrane region" description="Helical" evidence="6">
    <location>
        <begin position="145"/>
        <end position="166"/>
    </location>
</feature>
<protein>
    <recommendedName>
        <fullName evidence="8">Cell division protein FtsW</fullName>
    </recommendedName>
</protein>
<dbReference type="GO" id="GO:0008360">
    <property type="term" value="P:regulation of cell shape"/>
    <property type="evidence" value="ECO:0007669"/>
    <property type="project" value="UniProtKB-KW"/>
</dbReference>
<evidence type="ECO:0000256" key="1">
    <source>
        <dbReference type="ARBA" id="ARBA00004141"/>
    </source>
</evidence>
<keyword evidence="3" id="KW-0133">Cell shape</keyword>
<dbReference type="GO" id="GO:0005886">
    <property type="term" value="C:plasma membrane"/>
    <property type="evidence" value="ECO:0007669"/>
    <property type="project" value="TreeGrafter"/>
</dbReference>
<organism evidence="7">
    <name type="scientific">freshwater metagenome</name>
    <dbReference type="NCBI Taxonomy" id="449393"/>
    <lineage>
        <taxon>unclassified sequences</taxon>
        <taxon>metagenomes</taxon>
        <taxon>ecological metagenomes</taxon>
    </lineage>
</organism>
<evidence type="ECO:0000256" key="6">
    <source>
        <dbReference type="SAM" id="Phobius"/>
    </source>
</evidence>